<organism evidence="1 2">
    <name type="scientific">Bifidobacterium samirii</name>
    <dbReference type="NCBI Taxonomy" id="2306974"/>
    <lineage>
        <taxon>Bacteria</taxon>
        <taxon>Bacillati</taxon>
        <taxon>Actinomycetota</taxon>
        <taxon>Actinomycetes</taxon>
        <taxon>Bifidobacteriales</taxon>
        <taxon>Bifidobacteriaceae</taxon>
        <taxon>Bifidobacterium</taxon>
    </lineage>
</organism>
<protein>
    <submittedName>
        <fullName evidence="1">Uncharacterized protein</fullName>
    </submittedName>
</protein>
<evidence type="ECO:0000313" key="2">
    <source>
        <dbReference type="Proteomes" id="UP000287470"/>
    </source>
</evidence>
<dbReference type="AlphaFoldDB" id="A0A430FU68"/>
<dbReference type="Proteomes" id="UP000287470">
    <property type="component" value="Unassembled WGS sequence"/>
</dbReference>
<sequence length="52" mass="5878">MSDRDLDFYEELASAFGWDDAYMTREDASATLADMFPNAESAAEIEEEVFGF</sequence>
<dbReference type="EMBL" id="QXGK01000009">
    <property type="protein sequence ID" value="RSX56543.1"/>
    <property type="molecule type" value="Genomic_DNA"/>
</dbReference>
<gene>
    <name evidence="1" type="ORF">D2E24_1088</name>
</gene>
<comment type="caution">
    <text evidence="1">The sequence shown here is derived from an EMBL/GenBank/DDBJ whole genome shotgun (WGS) entry which is preliminary data.</text>
</comment>
<evidence type="ECO:0000313" key="1">
    <source>
        <dbReference type="EMBL" id="RSX56543.1"/>
    </source>
</evidence>
<accession>A0A430FU68</accession>
<proteinExistence type="predicted"/>
<dbReference type="RefSeq" id="WP_164521031.1">
    <property type="nucleotide sequence ID" value="NZ_QXGK01000009.1"/>
</dbReference>
<keyword evidence="2" id="KW-1185">Reference proteome</keyword>
<reference evidence="1 2" key="1">
    <citation type="submission" date="2018-09" db="EMBL/GenBank/DDBJ databases">
        <title>Characterization of the phylogenetic diversity of five novel species belonging to the genus Bifidobacterium.</title>
        <authorList>
            <person name="Lugli G.A."/>
            <person name="Duranti S."/>
            <person name="Milani C."/>
        </authorList>
    </citation>
    <scope>NUCLEOTIDE SEQUENCE [LARGE SCALE GENOMIC DNA]</scope>
    <source>
        <strain evidence="1 2">2033B</strain>
    </source>
</reference>
<name>A0A430FU68_9BIFI</name>